<dbReference type="AlphaFoldDB" id="Q08RZ7"/>
<keyword evidence="1" id="KW-0812">Transmembrane</keyword>
<organism evidence="5 7">
    <name type="scientific">Stigmatella aurantiaca (strain DW4/3-1)</name>
    <dbReference type="NCBI Taxonomy" id="378806"/>
    <lineage>
        <taxon>Bacteria</taxon>
        <taxon>Pseudomonadati</taxon>
        <taxon>Myxococcota</taxon>
        <taxon>Myxococcia</taxon>
        <taxon>Myxococcales</taxon>
        <taxon>Cystobacterineae</taxon>
        <taxon>Archangiaceae</taxon>
        <taxon>Stigmatella</taxon>
    </lineage>
</organism>
<keyword evidence="6" id="KW-1185">Reference proteome</keyword>
<evidence type="ECO:0000259" key="3">
    <source>
        <dbReference type="Pfam" id="PF08308"/>
    </source>
</evidence>
<reference evidence="5 7" key="1">
    <citation type="submission" date="2006-04" db="EMBL/GenBank/DDBJ databases">
        <authorList>
            <person name="Nierman W.C."/>
        </authorList>
    </citation>
    <scope>NUCLEOTIDE SEQUENCE [LARGE SCALE GENOMIC DNA]</scope>
    <source>
        <strain evidence="5 7">DW4/3-1</strain>
    </source>
</reference>
<name>Q08RZ7_STIAD</name>
<evidence type="ECO:0000313" key="6">
    <source>
        <dbReference type="Proteomes" id="UP000001351"/>
    </source>
</evidence>
<dbReference type="Pfam" id="PF08308">
    <property type="entry name" value="PEGA"/>
    <property type="match status" value="1"/>
</dbReference>
<evidence type="ECO:0000313" key="5">
    <source>
        <dbReference type="EMBL" id="EAU63258.1"/>
    </source>
</evidence>
<feature type="transmembrane region" description="Helical" evidence="1">
    <location>
        <begin position="419"/>
        <end position="441"/>
    </location>
</feature>
<gene>
    <name evidence="4" type="ordered locus">STAUR_0574</name>
    <name evidence="5" type="ORF">STIAU_1629</name>
</gene>
<dbReference type="Proteomes" id="UP000032702">
    <property type="component" value="Unassembled WGS sequence"/>
</dbReference>
<keyword evidence="2" id="KW-0732">Signal</keyword>
<dbReference type="EMBL" id="AAMD01000174">
    <property type="protein sequence ID" value="EAU63258.1"/>
    <property type="molecule type" value="Genomic_DNA"/>
</dbReference>
<evidence type="ECO:0000256" key="1">
    <source>
        <dbReference type="SAM" id="Phobius"/>
    </source>
</evidence>
<dbReference type="HOGENOM" id="CLU_515637_0_0_7"/>
<dbReference type="Proteomes" id="UP000001351">
    <property type="component" value="Chromosome"/>
</dbReference>
<proteinExistence type="predicted"/>
<protein>
    <submittedName>
        <fullName evidence="4">Conserved uncharacterized protein</fullName>
    </submittedName>
</protein>
<keyword evidence="1" id="KW-0472">Membrane</keyword>
<dbReference type="STRING" id="378806.STAUR_0574"/>
<dbReference type="InterPro" id="IPR013229">
    <property type="entry name" value="PEGA"/>
</dbReference>
<accession>Q08RZ7</accession>
<dbReference type="OrthoDB" id="5378939at2"/>
<sequence length="528" mass="56362">MACGTVPARDLRLSLAMKTRLLSFVCVLSCVAHATPRRLVVASGECQDAELNTQAQAVHDALSRRPEQAVLSPAAFSEHFFPSPPRSDEDLQRQLEAAQNQFYEARHPQAEQLIGDVLRKLSRLPVGNTRWQLHAHAQLLHALNARAAGKGKDSDAAFRAILRLDPQYKLDAGLYPPSFRQAFEKVRGELARARKVKLSVKSSLPASEVYLDGHKAGQTPLTREVLPGEYELTVVKDEAVSFPRRLQVEGPDTPVFVDLAYEGSVSGSPFPCLAAPPRSAERTMSHAIRVGGTLGVEEVIVVRLERASSKGPQWLAATVLNVEGGQKLREGGFKIQDPEAFAASLSALVDFVTTGKAPPPLVVPSPQGTAPWALVNSSDVPHAPTAPGDFDVPAPHRFPEERAITAAEPSSRTPKLRKISYGVLGGGAAALVGAGIVRLMAQKDLDRLDTHLDASGRLDARDTEAMALRDSLSTQRTLLTGLLIGSGAALTTGAVLFLVSPPRAPPPPVTLDVSVESGGASARILGSF</sequence>
<dbReference type="EMBL" id="CP002271">
    <property type="protein sequence ID" value="ADO68378.1"/>
    <property type="molecule type" value="Genomic_DNA"/>
</dbReference>
<dbReference type="KEGG" id="sur:STAUR_0574"/>
<evidence type="ECO:0000313" key="7">
    <source>
        <dbReference type="Proteomes" id="UP000032702"/>
    </source>
</evidence>
<reference evidence="4 6" key="2">
    <citation type="journal article" date="2011" name="Mol. Biol. Evol.">
        <title>Comparative genomic analysis of fruiting body formation in Myxococcales.</title>
        <authorList>
            <person name="Huntley S."/>
            <person name="Hamann N."/>
            <person name="Wegener-Feldbrugge S."/>
            <person name="Treuner-Lange A."/>
            <person name="Kube M."/>
            <person name="Reinhardt R."/>
            <person name="Klages S."/>
            <person name="Muller R."/>
            <person name="Ronning C.M."/>
            <person name="Nierman W.C."/>
            <person name="Sogaard-Andersen L."/>
        </authorList>
    </citation>
    <scope>NUCLEOTIDE SEQUENCE [LARGE SCALE GENOMIC DNA]</scope>
    <source>
        <strain evidence="4 6">DW4/3-1</strain>
    </source>
</reference>
<dbReference type="PATRIC" id="fig|378806.16.peg.2119"/>
<feature type="chain" id="PRO_5010840069" evidence="2">
    <location>
        <begin position="35"/>
        <end position="528"/>
    </location>
</feature>
<keyword evidence="1" id="KW-1133">Transmembrane helix</keyword>
<feature type="transmembrane region" description="Helical" evidence="1">
    <location>
        <begin position="478"/>
        <end position="499"/>
    </location>
</feature>
<feature type="signal peptide" evidence="2">
    <location>
        <begin position="1"/>
        <end position="34"/>
    </location>
</feature>
<evidence type="ECO:0000313" key="4">
    <source>
        <dbReference type="EMBL" id="ADO68378.1"/>
    </source>
</evidence>
<feature type="domain" description="PEGA" evidence="3">
    <location>
        <begin position="197"/>
        <end position="237"/>
    </location>
</feature>
<evidence type="ECO:0000256" key="2">
    <source>
        <dbReference type="SAM" id="SignalP"/>
    </source>
</evidence>